<evidence type="ECO:0000256" key="1">
    <source>
        <dbReference type="ARBA" id="ARBA00001933"/>
    </source>
</evidence>
<dbReference type="STRING" id="478744.SAMN05444359_1323"/>
<proteinExistence type="inferred from homology"/>
<evidence type="ECO:0000313" key="8">
    <source>
        <dbReference type="Proteomes" id="UP000199021"/>
    </source>
</evidence>
<dbReference type="GO" id="GO:0030170">
    <property type="term" value="F:pyridoxal phosphate binding"/>
    <property type="evidence" value="ECO:0007669"/>
    <property type="project" value="InterPro"/>
</dbReference>
<dbReference type="SUPFAM" id="SSF53383">
    <property type="entry name" value="PLP-dependent transferases"/>
    <property type="match status" value="1"/>
</dbReference>
<dbReference type="Gene3D" id="3.40.640.10">
    <property type="entry name" value="Type I PLP-dependent aspartate aminotransferase-like (Major domain)"/>
    <property type="match status" value="1"/>
</dbReference>
<dbReference type="RefSeq" id="WP_090172564.1">
    <property type="nucleotide sequence ID" value="NZ_FOFB01000032.1"/>
</dbReference>
<feature type="domain" description="Aminotransferase class I/classII large" evidence="6">
    <location>
        <begin position="77"/>
        <end position="392"/>
    </location>
</feature>
<dbReference type="Proteomes" id="UP000199021">
    <property type="component" value="Unassembled WGS sequence"/>
</dbReference>
<dbReference type="Pfam" id="PF00155">
    <property type="entry name" value="Aminotran_1_2"/>
    <property type="match status" value="1"/>
</dbReference>
<keyword evidence="3" id="KW-0808">Transferase</keyword>
<evidence type="ECO:0000256" key="4">
    <source>
        <dbReference type="ARBA" id="ARBA00022898"/>
    </source>
</evidence>
<comment type="similarity">
    <text evidence="2">Belongs to the class-II pyridoxal-phosphate-dependent aminotransferase family. BioF subfamily.</text>
</comment>
<evidence type="ECO:0000313" key="7">
    <source>
        <dbReference type="EMBL" id="SER27871.1"/>
    </source>
</evidence>
<evidence type="ECO:0000259" key="6">
    <source>
        <dbReference type="Pfam" id="PF00155"/>
    </source>
</evidence>
<keyword evidence="8" id="KW-1185">Reference proteome</keyword>
<evidence type="ECO:0000256" key="5">
    <source>
        <dbReference type="SAM" id="MobiDB-lite"/>
    </source>
</evidence>
<name>A0A1H9MWC0_9BACT</name>
<protein>
    <submittedName>
        <fullName evidence="7">8-amino-7-oxononanoate synthase</fullName>
    </submittedName>
</protein>
<dbReference type="Gene3D" id="3.90.1150.10">
    <property type="entry name" value="Aspartate Aminotransferase, domain 1"/>
    <property type="match status" value="1"/>
</dbReference>
<feature type="region of interest" description="Disordered" evidence="5">
    <location>
        <begin position="47"/>
        <end position="95"/>
    </location>
</feature>
<feature type="compositionally biased region" description="Polar residues" evidence="5">
    <location>
        <begin position="81"/>
        <end position="94"/>
    </location>
</feature>
<dbReference type="PANTHER" id="PTHR13693:SF77">
    <property type="entry name" value="8-AMINO-7-OXONONANOATE SYNTHASE"/>
    <property type="match status" value="1"/>
</dbReference>
<dbReference type="EMBL" id="FOFB01000032">
    <property type="protein sequence ID" value="SER27871.1"/>
    <property type="molecule type" value="Genomic_DNA"/>
</dbReference>
<dbReference type="PANTHER" id="PTHR13693">
    <property type="entry name" value="CLASS II AMINOTRANSFERASE/8-AMINO-7-OXONONANOATE SYNTHASE"/>
    <property type="match status" value="1"/>
</dbReference>
<sequence length="405" mass="43503">MKKFLADRLDKIRSAGNYRQLAGSVDGVDFWSNDYLGLARTSKRPGRDLRASEMATRAPQYPEMATRTLEGPSASLRDASRSLNPSGATGSRSISGDADEYHAVEQMIADYHGHPAALVFNSGYTANLGLLSAVLKRTDTIYYDELMHASCRDGIRLGMAKAIRFPHNDLRTLGELLATGGRPDGQVFVLTEGRFSMDGDLAPLADMATLCRQHGAHLIVDEAHSGGIEGEGGAGLVAELGLQEQVFATVITYGKAFGAHGAAVLGSLALREYLVNTCRPFIYTTGPAPAQWEGIAQAYERMTSLHAERLALLNERIQQFRQGMSEAGLAQLLSEADGPIQILHLPGNERVMAAEAACREAGLLVKGIRSPTVAVGEERLRICLHGFNTVEEVEGLVGGLVGNNI</sequence>
<comment type="cofactor">
    <cofactor evidence="1">
        <name>pyridoxal 5'-phosphate</name>
        <dbReference type="ChEBI" id="CHEBI:597326"/>
    </cofactor>
</comment>
<evidence type="ECO:0000256" key="3">
    <source>
        <dbReference type="ARBA" id="ARBA00022679"/>
    </source>
</evidence>
<dbReference type="AlphaFoldDB" id="A0A1H9MWC0"/>
<dbReference type="InParanoid" id="A0A1H9MWC0"/>
<dbReference type="InterPro" id="IPR004839">
    <property type="entry name" value="Aminotransferase_I/II_large"/>
</dbReference>
<evidence type="ECO:0000256" key="2">
    <source>
        <dbReference type="ARBA" id="ARBA00010008"/>
    </source>
</evidence>
<dbReference type="InterPro" id="IPR015422">
    <property type="entry name" value="PyrdxlP-dep_Trfase_small"/>
</dbReference>
<keyword evidence="4" id="KW-0663">Pyridoxal phosphate</keyword>
<dbReference type="InterPro" id="IPR050087">
    <property type="entry name" value="AON_synthase_class-II"/>
</dbReference>
<dbReference type="InterPro" id="IPR015421">
    <property type="entry name" value="PyrdxlP-dep_Trfase_major"/>
</dbReference>
<dbReference type="InterPro" id="IPR015424">
    <property type="entry name" value="PyrdxlP-dep_Trfase"/>
</dbReference>
<accession>A0A1H9MWC0</accession>
<gene>
    <name evidence="7" type="ORF">SAMN05444359_1323</name>
</gene>
<reference evidence="8" key="1">
    <citation type="submission" date="2016-10" db="EMBL/GenBank/DDBJ databases">
        <authorList>
            <person name="Varghese N."/>
            <person name="Submissions S."/>
        </authorList>
    </citation>
    <scope>NUCLEOTIDE SEQUENCE [LARGE SCALE GENOMIC DNA]</scope>
    <source>
        <strain evidence="8">DSM 24740</strain>
    </source>
</reference>
<dbReference type="GO" id="GO:0016740">
    <property type="term" value="F:transferase activity"/>
    <property type="evidence" value="ECO:0007669"/>
    <property type="project" value="UniProtKB-KW"/>
</dbReference>
<organism evidence="7 8">
    <name type="scientific">Neolewinella agarilytica</name>
    <dbReference type="NCBI Taxonomy" id="478744"/>
    <lineage>
        <taxon>Bacteria</taxon>
        <taxon>Pseudomonadati</taxon>
        <taxon>Bacteroidota</taxon>
        <taxon>Saprospiria</taxon>
        <taxon>Saprospirales</taxon>
        <taxon>Lewinellaceae</taxon>
        <taxon>Neolewinella</taxon>
    </lineage>
</organism>
<dbReference type="OrthoDB" id="9807157at2"/>